<feature type="region of interest" description="Disordered" evidence="1">
    <location>
        <begin position="422"/>
        <end position="448"/>
    </location>
</feature>
<organism evidence="2 3">
    <name type="scientific">Lentinula raphanica</name>
    <dbReference type="NCBI Taxonomy" id="153919"/>
    <lineage>
        <taxon>Eukaryota</taxon>
        <taxon>Fungi</taxon>
        <taxon>Dikarya</taxon>
        <taxon>Basidiomycota</taxon>
        <taxon>Agaricomycotina</taxon>
        <taxon>Agaricomycetes</taxon>
        <taxon>Agaricomycetidae</taxon>
        <taxon>Agaricales</taxon>
        <taxon>Marasmiineae</taxon>
        <taxon>Omphalotaceae</taxon>
        <taxon>Lentinula</taxon>
    </lineage>
</organism>
<feature type="compositionally biased region" description="Basic and acidic residues" evidence="1">
    <location>
        <begin position="118"/>
        <end position="134"/>
    </location>
</feature>
<name>A0AA38PHV5_9AGAR</name>
<protein>
    <submittedName>
        <fullName evidence="2">Uncharacterized protein</fullName>
    </submittedName>
</protein>
<feature type="region of interest" description="Disordered" evidence="1">
    <location>
        <begin position="99"/>
        <end position="184"/>
    </location>
</feature>
<feature type="region of interest" description="Disordered" evidence="1">
    <location>
        <begin position="271"/>
        <end position="326"/>
    </location>
</feature>
<feature type="compositionally biased region" description="Acidic residues" evidence="1">
    <location>
        <begin position="316"/>
        <end position="326"/>
    </location>
</feature>
<comment type="caution">
    <text evidence="2">The sequence shown here is derived from an EMBL/GenBank/DDBJ whole genome shotgun (WGS) entry which is preliminary data.</text>
</comment>
<dbReference type="EMBL" id="MU805981">
    <property type="protein sequence ID" value="KAJ3843233.1"/>
    <property type="molecule type" value="Genomic_DNA"/>
</dbReference>
<feature type="compositionally biased region" description="Basic and acidic residues" evidence="1">
    <location>
        <begin position="301"/>
        <end position="315"/>
    </location>
</feature>
<feature type="compositionally biased region" description="Low complexity" evidence="1">
    <location>
        <begin position="10"/>
        <end position="24"/>
    </location>
</feature>
<keyword evidence="3" id="KW-1185">Reference proteome</keyword>
<sequence>MAHDDADFFSSSSSQYLSASSSKPGPRRSPSRQSLNSRGSATPLRPSSSLAQSMDQDASNSRFSLAHELAAALMPEPSAGSRLLAEEFGIEYDEGAEGIDEDVIHHSNADDPQLLITSDERSSFADELDNRDALDTSFEDTPQHNTIRDEHEYDPVFGSPSTSRLKKPKRPEQDAMEMLSQDLESTDKFLSHLRHLDAEPNSNSTSGSQQLSLEKIAYDVIRRLDETTRDREGQVRELLEYEREFRKIAGQVGGEDVLGQLEGISSMDELLEDEKSTSEPLVHPDFDSVEEEPPRRRTRTRTQEWEMDPHQLNRDEENEDDNDYDEELTPVKDTFPPPPPILGPPTPAAAIPQLAHLRSFTRSLVSSLTTISEHAQVNGAATTEAGRKIRALKNKLGTWRTDWDSAERSRVKIERWEAGMLDGLDTPDGDASPGYVSSPRQSSHKRVDGRQIVEEHLQAFEVALADAGAKTKAIMASG</sequence>
<dbReference type="AlphaFoldDB" id="A0AA38PHV5"/>
<feature type="compositionally biased region" description="Basic and acidic residues" evidence="1">
    <location>
        <begin position="273"/>
        <end position="286"/>
    </location>
</feature>
<gene>
    <name evidence="2" type="ORF">F5878DRAFT_605444</name>
</gene>
<accession>A0AA38PHV5</accession>
<proteinExistence type="predicted"/>
<evidence type="ECO:0000256" key="1">
    <source>
        <dbReference type="SAM" id="MobiDB-lite"/>
    </source>
</evidence>
<reference evidence="2" key="1">
    <citation type="submission" date="2022-08" db="EMBL/GenBank/DDBJ databases">
        <authorList>
            <consortium name="DOE Joint Genome Institute"/>
            <person name="Min B."/>
            <person name="Riley R."/>
            <person name="Sierra-Patev S."/>
            <person name="Naranjo-Ortiz M."/>
            <person name="Looney B."/>
            <person name="Konkel Z."/>
            <person name="Slot J.C."/>
            <person name="Sakamoto Y."/>
            <person name="Steenwyk J.L."/>
            <person name="Rokas A."/>
            <person name="Carro J."/>
            <person name="Camarero S."/>
            <person name="Ferreira P."/>
            <person name="Molpeceres G."/>
            <person name="Ruiz-Duenas F.J."/>
            <person name="Serrano A."/>
            <person name="Henrissat B."/>
            <person name="Drula E."/>
            <person name="Hughes K.W."/>
            <person name="Mata J.L."/>
            <person name="Ishikawa N.K."/>
            <person name="Vargas-Isla R."/>
            <person name="Ushijima S."/>
            <person name="Smith C.A."/>
            <person name="Ahrendt S."/>
            <person name="Andreopoulos W."/>
            <person name="He G."/>
            <person name="Labutti K."/>
            <person name="Lipzen A."/>
            <person name="Ng V."/>
            <person name="Sandor L."/>
            <person name="Barry K."/>
            <person name="Martinez A.T."/>
            <person name="Xiao Y."/>
            <person name="Gibbons J.G."/>
            <person name="Terashima K."/>
            <person name="Hibbett D.S."/>
            <person name="Grigoriev I.V."/>
        </authorList>
    </citation>
    <scope>NUCLEOTIDE SEQUENCE</scope>
    <source>
        <strain evidence="2">TFB9207</strain>
    </source>
</reference>
<dbReference type="Proteomes" id="UP001163846">
    <property type="component" value="Unassembled WGS sequence"/>
</dbReference>
<evidence type="ECO:0000313" key="3">
    <source>
        <dbReference type="Proteomes" id="UP001163846"/>
    </source>
</evidence>
<feature type="region of interest" description="Disordered" evidence="1">
    <location>
        <begin position="1"/>
        <end position="62"/>
    </location>
</feature>
<evidence type="ECO:0000313" key="2">
    <source>
        <dbReference type="EMBL" id="KAJ3843233.1"/>
    </source>
</evidence>
<feature type="compositionally biased region" description="Polar residues" evidence="1">
    <location>
        <begin position="35"/>
        <end position="62"/>
    </location>
</feature>